<accession>A0A9E7GVH6</accession>
<proteinExistence type="predicted"/>
<evidence type="ECO:0000313" key="2">
    <source>
        <dbReference type="Proteomes" id="UP001055439"/>
    </source>
</evidence>
<sequence length="74" mass="8110">MRTSGLEVVQMTTKACWCATWVAFFPFPTPSSLTCFFNAPPPQARICRYGFPLSEGIELQQALPAGRVAKTLAT</sequence>
<reference evidence="1" key="1">
    <citation type="submission" date="2022-05" db="EMBL/GenBank/DDBJ databases">
        <title>The Musa troglodytarum L. genome provides insights into the mechanism of non-climacteric behaviour and enrichment of carotenoids.</title>
        <authorList>
            <person name="Wang J."/>
        </authorList>
    </citation>
    <scope>NUCLEOTIDE SEQUENCE</scope>
    <source>
        <tissue evidence="1">Leaf</tissue>
    </source>
</reference>
<dbReference type="EMBL" id="CP097510">
    <property type="protein sequence ID" value="URE22111.1"/>
    <property type="molecule type" value="Genomic_DNA"/>
</dbReference>
<dbReference type="AlphaFoldDB" id="A0A9E7GVH6"/>
<protein>
    <submittedName>
        <fullName evidence="1">Uncharacterized protein</fullName>
    </submittedName>
</protein>
<name>A0A9E7GVH6_9LILI</name>
<evidence type="ECO:0000313" key="1">
    <source>
        <dbReference type="EMBL" id="URE22111.1"/>
    </source>
</evidence>
<keyword evidence="2" id="KW-1185">Reference proteome</keyword>
<dbReference type="Proteomes" id="UP001055439">
    <property type="component" value="Chromosome 8"/>
</dbReference>
<gene>
    <name evidence="1" type="ORF">MUK42_17784</name>
</gene>
<organism evidence="1 2">
    <name type="scientific">Musa troglodytarum</name>
    <name type="common">fe'i banana</name>
    <dbReference type="NCBI Taxonomy" id="320322"/>
    <lineage>
        <taxon>Eukaryota</taxon>
        <taxon>Viridiplantae</taxon>
        <taxon>Streptophyta</taxon>
        <taxon>Embryophyta</taxon>
        <taxon>Tracheophyta</taxon>
        <taxon>Spermatophyta</taxon>
        <taxon>Magnoliopsida</taxon>
        <taxon>Liliopsida</taxon>
        <taxon>Zingiberales</taxon>
        <taxon>Musaceae</taxon>
        <taxon>Musa</taxon>
    </lineage>
</organism>